<dbReference type="AlphaFoldDB" id="A0A2R5L9D0"/>
<dbReference type="GO" id="GO:0008237">
    <property type="term" value="F:metallopeptidase activity"/>
    <property type="evidence" value="ECO:0007669"/>
    <property type="project" value="InterPro"/>
</dbReference>
<protein>
    <submittedName>
        <fullName evidence="2">Putative secreted protein</fullName>
    </submittedName>
</protein>
<sequence>MEARVVMLCLLWGAAVAKWNRNRTTASLPDEIAFQVYVAFDNVLHTAFSNENEAQKYAVVFFNAINIIFQNMTNPKIKFEVVMFHGQFLNFTGPALTLESNEVDAHKSLTSIDKFILDKAQFSASDILFVFSGRKVFTKGWNNKKEYSPQGLTWEGGICNSSRKIVIVSDIGKNFEALPNAGFQLARLLGAPTACTPHFYKLRGNVELFRLSECAMNNITRNLEELHRKHPEHARECFRRRYQRTLSFHYLDLPHRMTDENDFCTKVIGKLEEWQSSGICNRTDMQRFLDRVYDSVHTKNFVTSRSNQCVFDCCMLDFFTFQYKFQSFYAFDGKPCGEIYNYRNRRNCVLGACVAQNYTLPL</sequence>
<dbReference type="SUPFAM" id="SSF55486">
    <property type="entry name" value="Metalloproteases ('zincins'), catalytic domain"/>
    <property type="match status" value="1"/>
</dbReference>
<keyword evidence="1" id="KW-0732">Signal</keyword>
<dbReference type="InterPro" id="IPR024079">
    <property type="entry name" value="MetalloPept_cat_dom_sf"/>
</dbReference>
<feature type="chain" id="PRO_5015340809" evidence="1">
    <location>
        <begin position="18"/>
        <end position="362"/>
    </location>
</feature>
<dbReference type="EMBL" id="GGLE01001954">
    <property type="protein sequence ID" value="MBY06080.1"/>
    <property type="molecule type" value="Transcribed_RNA"/>
</dbReference>
<name>A0A2R5L9D0_9ACAR</name>
<dbReference type="Gene3D" id="3.40.390.10">
    <property type="entry name" value="Collagenase (Catalytic Domain)"/>
    <property type="match status" value="1"/>
</dbReference>
<proteinExistence type="predicted"/>
<evidence type="ECO:0000256" key="1">
    <source>
        <dbReference type="SAM" id="SignalP"/>
    </source>
</evidence>
<accession>A0A2R5L9D0</accession>
<reference evidence="2" key="1">
    <citation type="submission" date="2018-03" db="EMBL/GenBank/DDBJ databases">
        <title>The relapsing fever spirochete Borrelia turicatae persists in the highly oxidative environment of its soft-bodied tick vector.</title>
        <authorList>
            <person name="Bourret T.J."/>
            <person name="Boyle W.K."/>
            <person name="Valenzuela J.G."/>
            <person name="Oliveira F."/>
            <person name="Lopez J.E."/>
        </authorList>
    </citation>
    <scope>NUCLEOTIDE SEQUENCE</scope>
    <source>
        <strain evidence="2">Kansas strain/isolate</strain>
        <tissue evidence="2">Salivary glands</tissue>
    </source>
</reference>
<evidence type="ECO:0000313" key="2">
    <source>
        <dbReference type="EMBL" id="MBY06080.1"/>
    </source>
</evidence>
<feature type="signal peptide" evidence="1">
    <location>
        <begin position="1"/>
        <end position="17"/>
    </location>
</feature>
<organism evidence="2">
    <name type="scientific">Ornithodoros turicata</name>
    <dbReference type="NCBI Taxonomy" id="34597"/>
    <lineage>
        <taxon>Eukaryota</taxon>
        <taxon>Metazoa</taxon>
        <taxon>Ecdysozoa</taxon>
        <taxon>Arthropoda</taxon>
        <taxon>Chelicerata</taxon>
        <taxon>Arachnida</taxon>
        <taxon>Acari</taxon>
        <taxon>Parasitiformes</taxon>
        <taxon>Ixodida</taxon>
        <taxon>Ixodoidea</taxon>
        <taxon>Argasidae</taxon>
        <taxon>Ornithodorinae</taxon>
        <taxon>Ornithodoros</taxon>
    </lineage>
</organism>